<accession>A0A085JNA6</accession>
<feature type="region of interest" description="Disordered" evidence="1">
    <location>
        <begin position="1"/>
        <end position="43"/>
    </location>
</feature>
<reference evidence="2 3" key="1">
    <citation type="submission" date="2014-05" db="EMBL/GenBank/DDBJ databases">
        <title>ATOL: Assembling a taxonomically balanced genome-scale reconstruction of the evolutionary history of the Enterobacteriaceae.</title>
        <authorList>
            <person name="Plunkett G.III."/>
            <person name="Neeno-Eckwall E.C."/>
            <person name="Glasner J.D."/>
            <person name="Perna N.T."/>
        </authorList>
    </citation>
    <scope>NUCLEOTIDE SEQUENCE [LARGE SCALE GENOMIC DNA]</scope>
    <source>
        <strain evidence="2 3">ATCC 33301</strain>
    </source>
</reference>
<sequence>MGILIRGNHPQQALRHEKKVKKNPAMPGFLTSESSDSSVRNLF</sequence>
<comment type="caution">
    <text evidence="2">The sequence shown here is derived from an EMBL/GenBank/DDBJ whole genome shotgun (WGS) entry which is preliminary data.</text>
</comment>
<evidence type="ECO:0000256" key="1">
    <source>
        <dbReference type="SAM" id="MobiDB-lite"/>
    </source>
</evidence>
<dbReference type="EMBL" id="JMPR01000011">
    <property type="protein sequence ID" value="KFD21952.1"/>
    <property type="molecule type" value="Genomic_DNA"/>
</dbReference>
<evidence type="ECO:0000313" key="3">
    <source>
        <dbReference type="Proteomes" id="UP000028602"/>
    </source>
</evidence>
<evidence type="ECO:0000313" key="2">
    <source>
        <dbReference type="EMBL" id="KFD21952.1"/>
    </source>
</evidence>
<organism evidence="2 3">
    <name type="scientific">Tatumella ptyseos ATCC 33301</name>
    <dbReference type="NCBI Taxonomy" id="1005995"/>
    <lineage>
        <taxon>Bacteria</taxon>
        <taxon>Pseudomonadati</taxon>
        <taxon>Pseudomonadota</taxon>
        <taxon>Gammaproteobacteria</taxon>
        <taxon>Enterobacterales</taxon>
        <taxon>Erwiniaceae</taxon>
        <taxon>Tatumella</taxon>
    </lineage>
</organism>
<protein>
    <submittedName>
        <fullName evidence="2">Uncharacterized protein</fullName>
    </submittedName>
</protein>
<dbReference type="Proteomes" id="UP000028602">
    <property type="component" value="Unassembled WGS sequence"/>
</dbReference>
<feature type="compositionally biased region" description="Polar residues" evidence="1">
    <location>
        <begin position="31"/>
        <end position="43"/>
    </location>
</feature>
<name>A0A085JNA6_9GAMM</name>
<gene>
    <name evidence="2" type="ORF">GTPT_0664</name>
</gene>
<keyword evidence="3" id="KW-1185">Reference proteome</keyword>
<dbReference type="AlphaFoldDB" id="A0A085JNA6"/>
<proteinExistence type="predicted"/>